<feature type="compositionally biased region" description="Basic residues" evidence="1">
    <location>
        <begin position="297"/>
        <end position="328"/>
    </location>
</feature>
<evidence type="ECO:0000313" key="3">
    <source>
        <dbReference type="Proteomes" id="UP001381693"/>
    </source>
</evidence>
<feature type="region of interest" description="Disordered" evidence="1">
    <location>
        <begin position="257"/>
        <end position="334"/>
    </location>
</feature>
<feature type="compositionally biased region" description="Basic residues" evidence="1">
    <location>
        <begin position="1"/>
        <end position="18"/>
    </location>
</feature>
<evidence type="ECO:0000313" key="2">
    <source>
        <dbReference type="EMBL" id="KAK7079996.1"/>
    </source>
</evidence>
<dbReference type="EMBL" id="JAXCGZ010006209">
    <property type="protein sequence ID" value="KAK7079996.1"/>
    <property type="molecule type" value="Genomic_DNA"/>
</dbReference>
<organism evidence="2 3">
    <name type="scientific">Halocaridina rubra</name>
    <name type="common">Hawaiian red shrimp</name>
    <dbReference type="NCBI Taxonomy" id="373956"/>
    <lineage>
        <taxon>Eukaryota</taxon>
        <taxon>Metazoa</taxon>
        <taxon>Ecdysozoa</taxon>
        <taxon>Arthropoda</taxon>
        <taxon>Crustacea</taxon>
        <taxon>Multicrustacea</taxon>
        <taxon>Malacostraca</taxon>
        <taxon>Eumalacostraca</taxon>
        <taxon>Eucarida</taxon>
        <taxon>Decapoda</taxon>
        <taxon>Pleocyemata</taxon>
        <taxon>Caridea</taxon>
        <taxon>Atyoidea</taxon>
        <taxon>Atyidae</taxon>
        <taxon>Halocaridina</taxon>
    </lineage>
</organism>
<protein>
    <submittedName>
        <fullName evidence="2">Uncharacterized protein</fullName>
    </submittedName>
</protein>
<proteinExistence type="predicted"/>
<evidence type="ECO:0000256" key="1">
    <source>
        <dbReference type="SAM" id="MobiDB-lite"/>
    </source>
</evidence>
<feature type="compositionally biased region" description="Low complexity" evidence="1">
    <location>
        <begin position="284"/>
        <end position="296"/>
    </location>
</feature>
<sequence length="464" mass="53458">MEAAKRLHPRAHRHHARPNTKLGDSLPRHPDSNTFSSIPLQGSTLSHSQALAQKYQQHSYPHQKSQHHPHPHSQNPYHHYKSDELQSKHRPSPPGQSYQSNGPYSNFHSSDTSRTHATNFPEDRLIYPNNYRPGHVHPMNYQEIQQHPPPPLGTNPMDEYKNTLNVHHGMNGNYSLHAHYDIQDYHNYKNHQHDYKIPPPEYKNQDYGTYGKHPRHLNHKLNGRLANDSHQQFSDSEITMSKVVCDGAQTLDAAGRGFAPHHGLRARRTPSARVGGGGRPASLHTTPQHTTTNTVPHHYHHHLHHHHHPPQYHQSHHIQYLHHQHHQQHLQPLQQQKLTSSVPAIHVAQDSEGVDVRGLQGVSAGELLGKTHEELVLLLIQLRRHHSALQAARHHARLERDSQLFQIFLCKRFSRTVCLPTFLKNRLSSNVSLEPFIFQRFSRAVCLPMFLSKKVLRFSKHVFL</sequence>
<keyword evidence="3" id="KW-1185">Reference proteome</keyword>
<dbReference type="AlphaFoldDB" id="A0AAN8X8V1"/>
<comment type="caution">
    <text evidence="2">The sequence shown here is derived from an EMBL/GenBank/DDBJ whole genome shotgun (WGS) entry which is preliminary data.</text>
</comment>
<accession>A0AAN8X8V1</accession>
<feature type="compositionally biased region" description="Polar residues" evidence="1">
    <location>
        <begin position="95"/>
        <end position="118"/>
    </location>
</feature>
<reference evidence="2 3" key="1">
    <citation type="submission" date="2023-11" db="EMBL/GenBank/DDBJ databases">
        <title>Halocaridina rubra genome assembly.</title>
        <authorList>
            <person name="Smith C."/>
        </authorList>
    </citation>
    <scope>NUCLEOTIDE SEQUENCE [LARGE SCALE GENOMIC DNA]</scope>
    <source>
        <strain evidence="2">EP-1</strain>
        <tissue evidence="2">Whole</tissue>
    </source>
</reference>
<name>A0AAN8X8V1_HALRR</name>
<feature type="region of interest" description="Disordered" evidence="1">
    <location>
        <begin position="1"/>
        <end position="125"/>
    </location>
</feature>
<gene>
    <name evidence="2" type="ORF">SK128_026241</name>
</gene>
<dbReference type="Proteomes" id="UP001381693">
    <property type="component" value="Unassembled WGS sequence"/>
</dbReference>
<feature type="compositionally biased region" description="Polar residues" evidence="1">
    <location>
        <begin position="32"/>
        <end position="51"/>
    </location>
</feature>